<sequence length="396" mass="44952">MNKVTLLSIKWIRLSLCLITLSFFVLSCEKEDIEPIENQKTLFMYLPWSTNLTSNFYTNISDMEKAISQKGLNGERVIVFMSTTSEKAILFEITCKKGKCEQVTLKEYNNPPFTTAEGITSILNDVKSFAPAPTYAMTIGCHGMGWLPVHSTKGRARTSIRMHWENEGVPQTRYFGGTTSQYQTDITTLAEGIADAGIKMEYILFDDCYMSTIEVAYDLRYVTDYLIGSTCEIMAYGMPYSIIGKNLMGEPNYQAICDGFYSFYSTYEEMPCGTLGITNCAELDHLAAIMKEINNRYTFDPSKRNQLQPLDGYYPVIFYDYGDYVAHLCDDTSLLKEFKEQLERTVPYKTHTESYYSMNTGTTTPIKTFSGITVSDPSINSLATDKTETNWYKATH</sequence>
<dbReference type="Pfam" id="PF03415">
    <property type="entry name" value="Peptidase_C11"/>
    <property type="match status" value="1"/>
</dbReference>
<dbReference type="PANTHER" id="PTHR37835">
    <property type="entry name" value="ALPHA-CLOSTRIPAIN"/>
    <property type="match status" value="1"/>
</dbReference>
<name>A0A6N2WQK2_9BACE</name>
<protein>
    <submittedName>
        <fullName evidence="1">Clostripain family protein</fullName>
    </submittedName>
</protein>
<dbReference type="PROSITE" id="PS51257">
    <property type="entry name" value="PROKAR_LIPOPROTEIN"/>
    <property type="match status" value="1"/>
</dbReference>
<dbReference type="EMBL" id="CACRSU010000046">
    <property type="protein sequence ID" value="VYT41516.1"/>
    <property type="molecule type" value="Genomic_DNA"/>
</dbReference>
<dbReference type="PANTHER" id="PTHR37835:SF1">
    <property type="entry name" value="ALPHA-CLOSTRIPAIN"/>
    <property type="match status" value="1"/>
</dbReference>
<dbReference type="Gene3D" id="3.40.50.11970">
    <property type="match status" value="1"/>
</dbReference>
<evidence type="ECO:0000313" key="1">
    <source>
        <dbReference type="EMBL" id="VYT41516.1"/>
    </source>
</evidence>
<gene>
    <name evidence="1" type="ORF">BILFYP9_03436</name>
</gene>
<accession>A0A6N2WQK2</accession>
<dbReference type="RefSeq" id="WP_171032104.1">
    <property type="nucleotide sequence ID" value="NZ_BAABZC010000003.1"/>
</dbReference>
<dbReference type="AlphaFoldDB" id="A0A6N2WQK2"/>
<reference evidence="1" key="1">
    <citation type="submission" date="2019-11" db="EMBL/GenBank/DDBJ databases">
        <authorList>
            <person name="Feng L."/>
        </authorList>
    </citation>
    <scope>NUCLEOTIDE SEQUENCE</scope>
    <source>
        <strain evidence="1">BintestinalisLFYP9</strain>
    </source>
</reference>
<organism evidence="1">
    <name type="scientific">Bacteroides intestinalis</name>
    <dbReference type="NCBI Taxonomy" id="329854"/>
    <lineage>
        <taxon>Bacteria</taxon>
        <taxon>Pseudomonadati</taxon>
        <taxon>Bacteroidota</taxon>
        <taxon>Bacteroidia</taxon>
        <taxon>Bacteroidales</taxon>
        <taxon>Bacteroidaceae</taxon>
        <taxon>Bacteroides</taxon>
    </lineage>
</organism>
<dbReference type="InterPro" id="IPR005077">
    <property type="entry name" value="Peptidase_C11"/>
</dbReference>
<proteinExistence type="predicted"/>